<proteinExistence type="predicted"/>
<evidence type="ECO:0000313" key="2">
    <source>
        <dbReference type="Proteomes" id="UP001556118"/>
    </source>
</evidence>
<dbReference type="Proteomes" id="UP001556118">
    <property type="component" value="Unassembled WGS sequence"/>
</dbReference>
<protein>
    <submittedName>
        <fullName evidence="1">Uncharacterized protein</fullName>
    </submittedName>
</protein>
<organism evidence="1 2">
    <name type="scientific">Novosphingobium rhizovicinum</name>
    <dbReference type="NCBI Taxonomy" id="3228928"/>
    <lineage>
        <taxon>Bacteria</taxon>
        <taxon>Pseudomonadati</taxon>
        <taxon>Pseudomonadota</taxon>
        <taxon>Alphaproteobacteria</taxon>
        <taxon>Sphingomonadales</taxon>
        <taxon>Sphingomonadaceae</taxon>
        <taxon>Novosphingobium</taxon>
    </lineage>
</organism>
<gene>
    <name evidence="1" type="ORF">ABUH87_12270</name>
</gene>
<dbReference type="EMBL" id="JBFNXR010000048">
    <property type="protein sequence ID" value="MEW9855914.1"/>
    <property type="molecule type" value="Genomic_DNA"/>
</dbReference>
<accession>A0ABV3RE03</accession>
<evidence type="ECO:0000313" key="1">
    <source>
        <dbReference type="EMBL" id="MEW9855914.1"/>
    </source>
</evidence>
<sequence>MRLPALAACSPNEFDKRLRVLLAALPKRNSDDISGQLLIDAYTGKLGGFPSEQIAFLCDTVLDRCQWFPTIAECLTILAEWKRDDEALKLQERAKSLVFWDNQARFEDTMAALARGDVTQKEIDALPQNWREIAETRGHLWLNDDGSYKLRVPGSAPTRHLLEDRSQPKCGTCQGVGRILTLEGEEIDCECAEVRHAA</sequence>
<comment type="caution">
    <text evidence="1">The sequence shown here is derived from an EMBL/GenBank/DDBJ whole genome shotgun (WGS) entry which is preliminary data.</text>
</comment>
<reference evidence="1 2" key="1">
    <citation type="submission" date="2024-06" db="EMBL/GenBank/DDBJ databases">
        <title>Novosphingobium rhizovicinus M1R2S20.</title>
        <authorList>
            <person name="Sun J.-Q."/>
        </authorList>
    </citation>
    <scope>NUCLEOTIDE SEQUENCE [LARGE SCALE GENOMIC DNA]</scope>
    <source>
        <strain evidence="1 2">M1R2S20</strain>
    </source>
</reference>
<dbReference type="RefSeq" id="WP_367774077.1">
    <property type="nucleotide sequence ID" value="NZ_JBFNXR010000048.1"/>
</dbReference>
<keyword evidence="2" id="KW-1185">Reference proteome</keyword>
<name>A0ABV3RE03_9SPHN</name>